<dbReference type="CDD" id="cd01043">
    <property type="entry name" value="DPS"/>
    <property type="match status" value="1"/>
</dbReference>
<evidence type="ECO:0000313" key="5">
    <source>
        <dbReference type="Proteomes" id="UP000033054"/>
    </source>
</evidence>
<proteinExistence type="inferred from homology"/>
<dbReference type="OrthoDB" id="9797023at2"/>
<dbReference type="PROSITE" id="PS00819">
    <property type="entry name" value="DPS_2"/>
    <property type="match status" value="1"/>
</dbReference>
<accession>A0A0E3V7X2</accession>
<dbReference type="STRING" id="1379870.SD10_16415"/>
<dbReference type="SUPFAM" id="SSF47240">
    <property type="entry name" value="Ferritin-like"/>
    <property type="match status" value="1"/>
</dbReference>
<name>A0A0E3V7X2_9BACT</name>
<dbReference type="PRINTS" id="PR01346">
    <property type="entry name" value="HELNAPAPROT"/>
</dbReference>
<dbReference type="InterPro" id="IPR012347">
    <property type="entry name" value="Ferritin-like"/>
</dbReference>
<evidence type="ECO:0000313" key="4">
    <source>
        <dbReference type="EMBL" id="AKD56247.1"/>
    </source>
</evidence>
<dbReference type="RefSeq" id="WP_046575159.1">
    <property type="nucleotide sequence ID" value="NZ_CP010429.1"/>
</dbReference>
<gene>
    <name evidence="4" type="ORF">SD10_16415</name>
</gene>
<dbReference type="PANTHER" id="PTHR42932:SF3">
    <property type="entry name" value="DNA PROTECTION DURING STARVATION PROTEIN"/>
    <property type="match status" value="1"/>
</dbReference>
<dbReference type="KEGG" id="srd:SD10_16415"/>
<dbReference type="InterPro" id="IPR023188">
    <property type="entry name" value="DPS_DNA-bd_CS"/>
</dbReference>
<comment type="similarity">
    <text evidence="1 2">Belongs to the Dps family.</text>
</comment>
<dbReference type="Gene3D" id="1.20.1260.10">
    <property type="match status" value="1"/>
</dbReference>
<dbReference type="HOGENOM" id="CLU_098183_2_1_10"/>
<dbReference type="InterPro" id="IPR009078">
    <property type="entry name" value="Ferritin-like_SF"/>
</dbReference>
<dbReference type="Pfam" id="PF00210">
    <property type="entry name" value="Ferritin"/>
    <property type="match status" value="1"/>
</dbReference>
<protein>
    <submittedName>
        <fullName evidence="4">Dps family ferritin</fullName>
    </submittedName>
</protein>
<feature type="domain" description="Ferritin/DPS" evidence="3">
    <location>
        <begin position="18"/>
        <end position="157"/>
    </location>
</feature>
<evidence type="ECO:0000256" key="1">
    <source>
        <dbReference type="ARBA" id="ARBA00009497"/>
    </source>
</evidence>
<evidence type="ECO:0000256" key="2">
    <source>
        <dbReference type="RuleBase" id="RU003875"/>
    </source>
</evidence>
<dbReference type="InterPro" id="IPR002177">
    <property type="entry name" value="DPS_DNA-bd"/>
</dbReference>
<dbReference type="InterPro" id="IPR008331">
    <property type="entry name" value="Ferritin_DPS_dom"/>
</dbReference>
<dbReference type="GO" id="GO:0008199">
    <property type="term" value="F:ferric iron binding"/>
    <property type="evidence" value="ECO:0007669"/>
    <property type="project" value="InterPro"/>
</dbReference>
<dbReference type="GO" id="GO:0016722">
    <property type="term" value="F:oxidoreductase activity, acting on metal ions"/>
    <property type="evidence" value="ECO:0007669"/>
    <property type="project" value="InterPro"/>
</dbReference>
<dbReference type="PANTHER" id="PTHR42932">
    <property type="entry name" value="GENERAL STRESS PROTEIN 20U"/>
    <property type="match status" value="1"/>
</dbReference>
<dbReference type="PROSITE" id="PS00818">
    <property type="entry name" value="DPS_1"/>
    <property type="match status" value="1"/>
</dbReference>
<organism evidence="4 5">
    <name type="scientific">Spirosoma radiotolerans</name>
    <dbReference type="NCBI Taxonomy" id="1379870"/>
    <lineage>
        <taxon>Bacteria</taxon>
        <taxon>Pseudomonadati</taxon>
        <taxon>Bacteroidota</taxon>
        <taxon>Cytophagia</taxon>
        <taxon>Cytophagales</taxon>
        <taxon>Cytophagaceae</taxon>
        <taxon>Spirosoma</taxon>
    </lineage>
</organism>
<evidence type="ECO:0000259" key="3">
    <source>
        <dbReference type="Pfam" id="PF00210"/>
    </source>
</evidence>
<dbReference type="PATRIC" id="fig|1379870.5.peg.3564"/>
<dbReference type="AlphaFoldDB" id="A0A0E3V7X2"/>
<dbReference type="Proteomes" id="UP000033054">
    <property type="component" value="Chromosome"/>
</dbReference>
<sequence length="157" mass="18005">MQSLIGISAENREVVAHQLAKLLADEFVLYTKTLNAHWNLEGMDFHSVHLYFEELYKQSAEIVDSVAERIRQLDHYAPATLKNFLQLTHLTEQDESGNDSRSQIKKLLGDHESIIEFIRGNIDEFADAHKDAGTSDFITGLMETHEKIAWMLRAHLK</sequence>
<dbReference type="PIRSF" id="PIRSF005900">
    <property type="entry name" value="Dps"/>
    <property type="match status" value="1"/>
</dbReference>
<reference evidence="4 5" key="1">
    <citation type="journal article" date="2014" name="Curr. Microbiol.">
        <title>Spirosoma radiotolerans sp. nov., a gamma-radiation-resistant bacterium isolated from gamma ray-irradiated soil.</title>
        <authorList>
            <person name="Lee J.J."/>
            <person name="Srinivasan S."/>
            <person name="Lim S."/>
            <person name="Joe M."/>
            <person name="Im S."/>
            <person name="Bae S.I."/>
            <person name="Park K.R."/>
            <person name="Han J.H."/>
            <person name="Park S.H."/>
            <person name="Joo B.M."/>
            <person name="Park S.J."/>
            <person name="Kim M.K."/>
        </authorList>
    </citation>
    <scope>NUCLEOTIDE SEQUENCE [LARGE SCALE GENOMIC DNA]</scope>
    <source>
        <strain evidence="4 5">DG5A</strain>
    </source>
</reference>
<dbReference type="EMBL" id="CP010429">
    <property type="protein sequence ID" value="AKD56247.1"/>
    <property type="molecule type" value="Genomic_DNA"/>
</dbReference>
<keyword evidence="5" id="KW-1185">Reference proteome</keyword>